<name>A0A1Y1CLS7_9BACT</name>
<dbReference type="KEGG" id="mbas:ALGA_3032"/>
<proteinExistence type="predicted"/>
<dbReference type="Gene3D" id="3.40.630.30">
    <property type="match status" value="1"/>
</dbReference>
<reference evidence="3" key="2">
    <citation type="journal article" date="2020" name="Antonie Van Leeuwenhoek">
        <title>Labilibaculum antarcticum sp. nov., a novel facultative anaerobic, psychrotorelant bacterium isolated from marine sediment of Antarctica.</title>
        <authorList>
            <person name="Watanabe M."/>
            <person name="Kojima H."/>
            <person name="Fukui M."/>
        </authorList>
    </citation>
    <scope>NUCLEOTIDE SEQUENCE [LARGE SCALE GENOMIC DNA]</scope>
    <source>
        <strain evidence="3">SPP2</strain>
    </source>
</reference>
<accession>A0A1Y1CLS7</accession>
<dbReference type="Proteomes" id="UP000218267">
    <property type="component" value="Chromosome"/>
</dbReference>
<dbReference type="AlphaFoldDB" id="A0A1Y1CLS7"/>
<sequence>MKRTRLNQTNETGFLQAWELYEDAFPKEERRELDLQQKIIQNVNYHFDIVSDNGVFVGFILWWQFAGLRYIEHLATLIEYRGKGYGKCIVEQFLSQASEAIILEVELPNCDTSKRRIAFYERLGFTLNRDDYRQLPMRKNGVPIQMLLMTYPNGLTETSLTLFKESFREMCYVPYFE</sequence>
<dbReference type="Pfam" id="PF00583">
    <property type="entry name" value="Acetyltransf_1"/>
    <property type="match status" value="1"/>
</dbReference>
<gene>
    <name evidence="2" type="ORF">ALGA_3032</name>
</gene>
<protein>
    <submittedName>
        <fullName evidence="2">N-acetyltransferase</fullName>
    </submittedName>
</protein>
<dbReference type="InterPro" id="IPR000182">
    <property type="entry name" value="GNAT_dom"/>
</dbReference>
<reference evidence="2 3" key="1">
    <citation type="journal article" date="2018" name="Mar. Genomics">
        <title>Complete genome sequence of Marinifilaceae bacterium strain SPP2, isolated from the Antarctic marine sediment.</title>
        <authorList>
            <person name="Watanabe M."/>
            <person name="Kojima H."/>
            <person name="Fukui M."/>
        </authorList>
    </citation>
    <scope>NUCLEOTIDE SEQUENCE [LARGE SCALE GENOMIC DNA]</scope>
    <source>
        <strain evidence="2 3">SPP2</strain>
    </source>
</reference>
<keyword evidence="2" id="KW-0808">Transferase</keyword>
<organism evidence="2 3">
    <name type="scientific">Labilibaculum antarcticum</name>
    <dbReference type="NCBI Taxonomy" id="1717717"/>
    <lineage>
        <taxon>Bacteria</taxon>
        <taxon>Pseudomonadati</taxon>
        <taxon>Bacteroidota</taxon>
        <taxon>Bacteroidia</taxon>
        <taxon>Marinilabiliales</taxon>
        <taxon>Marinifilaceae</taxon>
        <taxon>Labilibaculum</taxon>
    </lineage>
</organism>
<evidence type="ECO:0000313" key="2">
    <source>
        <dbReference type="EMBL" id="BAX81337.1"/>
    </source>
</evidence>
<dbReference type="GO" id="GO:0016747">
    <property type="term" value="F:acyltransferase activity, transferring groups other than amino-acyl groups"/>
    <property type="evidence" value="ECO:0007669"/>
    <property type="project" value="InterPro"/>
</dbReference>
<feature type="domain" description="N-acetyltransferase" evidence="1">
    <location>
        <begin position="4"/>
        <end position="142"/>
    </location>
</feature>
<dbReference type="EMBL" id="AP018042">
    <property type="protein sequence ID" value="BAX81337.1"/>
    <property type="molecule type" value="Genomic_DNA"/>
</dbReference>
<evidence type="ECO:0000259" key="1">
    <source>
        <dbReference type="PROSITE" id="PS51186"/>
    </source>
</evidence>
<dbReference type="RefSeq" id="WP_162845454.1">
    <property type="nucleotide sequence ID" value="NZ_AP018042.1"/>
</dbReference>
<dbReference type="InterPro" id="IPR016181">
    <property type="entry name" value="Acyl_CoA_acyltransferase"/>
</dbReference>
<dbReference type="SUPFAM" id="SSF55729">
    <property type="entry name" value="Acyl-CoA N-acyltransferases (Nat)"/>
    <property type="match status" value="1"/>
</dbReference>
<evidence type="ECO:0000313" key="3">
    <source>
        <dbReference type="Proteomes" id="UP000218267"/>
    </source>
</evidence>
<dbReference type="PROSITE" id="PS51186">
    <property type="entry name" value="GNAT"/>
    <property type="match status" value="1"/>
</dbReference>
<keyword evidence="3" id="KW-1185">Reference proteome</keyword>
<dbReference type="CDD" id="cd04301">
    <property type="entry name" value="NAT_SF"/>
    <property type="match status" value="1"/>
</dbReference>